<proteinExistence type="predicted"/>
<accession>A0ABQ7XIF0</accession>
<reference evidence="1 2" key="1">
    <citation type="submission" date="2021-05" db="EMBL/GenBank/DDBJ databases">
        <title>Genome Assembly of Synthetic Allotetraploid Brassica napus Reveals Homoeologous Exchanges between Subgenomes.</title>
        <authorList>
            <person name="Davis J.T."/>
        </authorList>
    </citation>
    <scope>NUCLEOTIDE SEQUENCE [LARGE SCALE GENOMIC DNA]</scope>
    <source>
        <strain evidence="2">cv. Da-Ae</strain>
        <tissue evidence="1">Seedling</tissue>
    </source>
</reference>
<organism evidence="1 2">
    <name type="scientific">Brassica napus</name>
    <name type="common">Rape</name>
    <dbReference type="NCBI Taxonomy" id="3708"/>
    <lineage>
        <taxon>Eukaryota</taxon>
        <taxon>Viridiplantae</taxon>
        <taxon>Streptophyta</taxon>
        <taxon>Embryophyta</taxon>
        <taxon>Tracheophyta</taxon>
        <taxon>Spermatophyta</taxon>
        <taxon>Magnoliopsida</taxon>
        <taxon>eudicotyledons</taxon>
        <taxon>Gunneridae</taxon>
        <taxon>Pentapetalae</taxon>
        <taxon>rosids</taxon>
        <taxon>malvids</taxon>
        <taxon>Brassicales</taxon>
        <taxon>Brassicaceae</taxon>
        <taxon>Brassiceae</taxon>
        <taxon>Brassica</taxon>
    </lineage>
</organism>
<gene>
    <name evidence="1" type="ORF">HID58_004019</name>
</gene>
<protein>
    <submittedName>
        <fullName evidence="1">Uncharacterized protein</fullName>
    </submittedName>
</protein>
<name>A0ABQ7XIF0_BRANA</name>
<evidence type="ECO:0000313" key="2">
    <source>
        <dbReference type="Proteomes" id="UP000824890"/>
    </source>
</evidence>
<sequence>MQLTLLNEEEDEEDDVIGNICSRGRRPIEFVKWLLCQCTMANPGDMLHCYYVGATRIWNPEAWMFCFAMFQRYGLTEVQENVEEDISSQGQPAVLYISLHIHEGGETSVMRLGQWDEGLLCKCFHGVGGGVGDIIYNAFQQVVIPIARGDPLECCDVITPAGYSRMTQMLGDLCGGKMLLFSRAGVLMDDNPENECHKRLRLQELPANCEKEACSGPYMGEMESKEALYNQDKKEASYSAATHQKELMEQAIGVQQDIGMDELINKNNASGSGNQINNVMVMTLLLNLKEQRLESVAMCTSHSKKKMLFHRYSLSKLLPQSSKIIMRLFGNISSLVELSLVPTKYTLWNLFHHALSNTEDIQSSAVDLLTYTSQASLFEIYTRFTVLNVLMKRAMSR</sequence>
<evidence type="ECO:0000313" key="1">
    <source>
        <dbReference type="EMBL" id="KAH0855633.1"/>
    </source>
</evidence>
<comment type="caution">
    <text evidence="1">The sequence shown here is derived from an EMBL/GenBank/DDBJ whole genome shotgun (WGS) entry which is preliminary data.</text>
</comment>
<dbReference type="Proteomes" id="UP000824890">
    <property type="component" value="Unassembled WGS sequence"/>
</dbReference>
<keyword evidence="2" id="KW-1185">Reference proteome</keyword>
<dbReference type="EMBL" id="JAGKQM010000035">
    <property type="protein sequence ID" value="KAH0855633.1"/>
    <property type="molecule type" value="Genomic_DNA"/>
</dbReference>